<sequence>MSSSASCAVVVSPKQRLEVLFDELAELAGQRNAVDGRIVEIAAEIDRDGLCGMTGARSVAALLGWKLGSSSANAHTIATVARRWEEFPRCTQGMKEGRLSLDQVGVIAARASDGSDEHYAALASIATVSQLRTAVTLEPHPEPARPRPQASITQTSDEELTCWRIKLAHPDAATFDAALASHRDALIAEWKHDHDEGDRASEVAAPVPGTLEAFMRLVEAGGTRRWRGVRTGSTPPWSCTSMWKSAPPPCMWVRCSPTRNATT</sequence>
<dbReference type="EMBL" id="AP022587">
    <property type="protein sequence ID" value="BBY25416.1"/>
    <property type="molecule type" value="Genomic_DNA"/>
</dbReference>
<protein>
    <recommendedName>
        <fullName evidence="1">DUF222 domain-containing protein</fullName>
    </recommendedName>
</protein>
<gene>
    <name evidence="2" type="ORF">MSTO_35440</name>
    <name evidence="3" type="ORF">MSTO_56210</name>
</gene>
<dbReference type="KEGG" id="msto:MSTO_35440"/>
<accession>A0A7I7QAP8</accession>
<evidence type="ECO:0000313" key="3">
    <source>
        <dbReference type="EMBL" id="BBY25416.1"/>
    </source>
</evidence>
<name>A0A7I7QAP8_9MYCO</name>
<evidence type="ECO:0000313" key="4">
    <source>
        <dbReference type="Proteomes" id="UP000467130"/>
    </source>
</evidence>
<evidence type="ECO:0000259" key="1">
    <source>
        <dbReference type="Pfam" id="PF02720"/>
    </source>
</evidence>
<proteinExistence type="predicted"/>
<dbReference type="EMBL" id="AP022587">
    <property type="protein sequence ID" value="BBY23339.1"/>
    <property type="molecule type" value="Genomic_DNA"/>
</dbReference>
<evidence type="ECO:0000313" key="2">
    <source>
        <dbReference type="EMBL" id="BBY23339.1"/>
    </source>
</evidence>
<dbReference type="Proteomes" id="UP000467130">
    <property type="component" value="Chromosome"/>
</dbReference>
<feature type="domain" description="DUF222" evidence="1">
    <location>
        <begin position="22"/>
        <end position="220"/>
    </location>
</feature>
<dbReference type="Pfam" id="PF02720">
    <property type="entry name" value="DUF222"/>
    <property type="match status" value="1"/>
</dbReference>
<reference evidence="2 4" key="1">
    <citation type="journal article" date="2019" name="Emerg. Microbes Infect.">
        <title>Comprehensive subspecies identification of 175 nontuberculous mycobacteria species based on 7547 genomic profiles.</title>
        <authorList>
            <person name="Matsumoto Y."/>
            <person name="Kinjo T."/>
            <person name="Motooka D."/>
            <person name="Nabeya D."/>
            <person name="Jung N."/>
            <person name="Uechi K."/>
            <person name="Horii T."/>
            <person name="Iida T."/>
            <person name="Fujita J."/>
            <person name="Nakamura S."/>
        </authorList>
    </citation>
    <scope>NUCLEOTIDE SEQUENCE [LARGE SCALE GENOMIC DNA]</scope>
    <source>
        <strain evidence="2 4">JCM 17783</strain>
    </source>
</reference>
<dbReference type="InterPro" id="IPR003870">
    <property type="entry name" value="DUF222"/>
</dbReference>
<dbReference type="KEGG" id="msto:MSTO_56210"/>
<reference evidence="2" key="2">
    <citation type="submission" date="2020-02" db="EMBL/GenBank/DDBJ databases">
        <authorList>
            <person name="Matsumoto Y."/>
            <person name="Motooka D."/>
            <person name="Nakamura S."/>
        </authorList>
    </citation>
    <scope>NUCLEOTIDE SEQUENCE</scope>
    <source>
        <strain evidence="2">JCM 17783</strain>
    </source>
</reference>
<dbReference type="AlphaFoldDB" id="A0A7I7QAP8"/>
<organism evidence="2 4">
    <name type="scientific">Mycobacterium stomatepiae</name>
    <dbReference type="NCBI Taxonomy" id="470076"/>
    <lineage>
        <taxon>Bacteria</taxon>
        <taxon>Bacillati</taxon>
        <taxon>Actinomycetota</taxon>
        <taxon>Actinomycetes</taxon>
        <taxon>Mycobacteriales</taxon>
        <taxon>Mycobacteriaceae</taxon>
        <taxon>Mycobacterium</taxon>
        <taxon>Mycobacterium simiae complex</taxon>
    </lineage>
</organism>
<keyword evidence="4" id="KW-1185">Reference proteome</keyword>